<dbReference type="EMBL" id="JBEUWX010000002">
    <property type="protein sequence ID" value="MFA9950287.1"/>
    <property type="molecule type" value="Genomic_DNA"/>
</dbReference>
<dbReference type="InterPro" id="IPR010488">
    <property type="entry name" value="Zeta_toxin_domain"/>
</dbReference>
<dbReference type="Proteomes" id="UP001574673">
    <property type="component" value="Unassembled WGS sequence"/>
</dbReference>
<dbReference type="Gene3D" id="3.40.50.300">
    <property type="entry name" value="P-loop containing nucleotide triphosphate hydrolases"/>
    <property type="match status" value="1"/>
</dbReference>
<organism evidence="4 5">
    <name type="scientific">Dentiradicibacter hellwigii</name>
    <dbReference type="NCBI Taxonomy" id="3149053"/>
    <lineage>
        <taxon>Bacteria</taxon>
        <taxon>Pseudomonadati</taxon>
        <taxon>Pseudomonadota</taxon>
        <taxon>Betaproteobacteria</taxon>
        <taxon>Rhodocyclales</taxon>
        <taxon>Rhodocyclaceae</taxon>
        <taxon>Dentiradicibacter</taxon>
    </lineage>
</organism>
<evidence type="ECO:0000313" key="4">
    <source>
        <dbReference type="EMBL" id="MFA9950287.1"/>
    </source>
</evidence>
<keyword evidence="5" id="KW-1185">Reference proteome</keyword>
<dbReference type="InterPro" id="IPR027417">
    <property type="entry name" value="P-loop_NTPase"/>
</dbReference>
<protein>
    <submittedName>
        <fullName evidence="4">Zeta toxin family protein</fullName>
    </submittedName>
</protein>
<dbReference type="Pfam" id="PF06414">
    <property type="entry name" value="Zeta_toxin"/>
    <property type="match status" value="1"/>
</dbReference>
<reference evidence="5" key="1">
    <citation type="submission" date="2024-06" db="EMBL/GenBank/DDBJ databases">
        <title>Radixoralia hellwigii gen. nov., sp nov., isolated from a root canal in the human oral cavity.</title>
        <authorList>
            <person name="Bartsch S."/>
            <person name="Wittmer A."/>
            <person name="Schulz A.-K."/>
            <person name="Neumann-Schaal M."/>
            <person name="Wolf J."/>
            <person name="Gronow S."/>
            <person name="Tennert C."/>
            <person name="Haecker G."/>
            <person name="Cieplik F."/>
            <person name="Al-Ahmad A."/>
        </authorList>
    </citation>
    <scope>NUCLEOTIDE SEQUENCE [LARGE SCALE GENOMIC DNA]</scope>
    <source>
        <strain evidence="5">Wk13</strain>
    </source>
</reference>
<evidence type="ECO:0000256" key="2">
    <source>
        <dbReference type="ARBA" id="ARBA00022840"/>
    </source>
</evidence>
<evidence type="ECO:0000256" key="1">
    <source>
        <dbReference type="ARBA" id="ARBA00022741"/>
    </source>
</evidence>
<evidence type="ECO:0000313" key="5">
    <source>
        <dbReference type="Proteomes" id="UP001574673"/>
    </source>
</evidence>
<sequence>MNLDYKLSEEQHEAIYVTIASYYLPKSKAQDAPCAIITGGRPGAGKSGITAQAIERFRDTGYVLVDADKLRSRHTDYMRLMCSDDKTAANPTSPSCDIDPVYGHFLSNAPGIETHKIKMNAIASMRPPEVSD</sequence>
<keyword evidence="2" id="KW-0067">ATP-binding</keyword>
<comment type="caution">
    <text evidence="4">The sequence shown here is derived from an EMBL/GenBank/DDBJ whole genome shotgun (WGS) entry which is preliminary data.</text>
</comment>
<proteinExistence type="predicted"/>
<name>A0ABV4UF59_9RHOO</name>
<feature type="domain" description="Zeta toxin" evidence="3">
    <location>
        <begin position="27"/>
        <end position="96"/>
    </location>
</feature>
<accession>A0ABV4UF59</accession>
<gene>
    <name evidence="4" type="ORF">ABCS64_08145</name>
</gene>
<evidence type="ECO:0000259" key="3">
    <source>
        <dbReference type="Pfam" id="PF06414"/>
    </source>
</evidence>
<keyword evidence="1" id="KW-0547">Nucleotide-binding</keyword>
<dbReference type="RefSeq" id="WP_418891352.1">
    <property type="nucleotide sequence ID" value="NZ_JBEUWX010000002.1"/>
</dbReference>